<comment type="caution">
    <text evidence="1">The sequence shown here is derived from an EMBL/GenBank/DDBJ whole genome shotgun (WGS) entry which is preliminary data.</text>
</comment>
<dbReference type="RefSeq" id="WP_378402597.1">
    <property type="nucleotide sequence ID" value="NZ_JBHTCS010000009.1"/>
</dbReference>
<proteinExistence type="predicted"/>
<evidence type="ECO:0000313" key="2">
    <source>
        <dbReference type="Proteomes" id="UP001596484"/>
    </source>
</evidence>
<accession>A0ABW2RUG5</accession>
<dbReference type="Proteomes" id="UP001596484">
    <property type="component" value="Unassembled WGS sequence"/>
</dbReference>
<organism evidence="1 2">
    <name type="scientific">Rhodococcus daqingensis</name>
    <dbReference type="NCBI Taxonomy" id="2479363"/>
    <lineage>
        <taxon>Bacteria</taxon>
        <taxon>Bacillati</taxon>
        <taxon>Actinomycetota</taxon>
        <taxon>Actinomycetes</taxon>
        <taxon>Mycobacteriales</taxon>
        <taxon>Nocardiaceae</taxon>
        <taxon>Rhodococcus</taxon>
    </lineage>
</organism>
<sequence length="72" mass="7743">MSTDHSYEISTIQLGPYDDLSQLMADLANHASTAATLAWQTEGQVVVSVSHSITPIDGKLFGTVFLTTDEQS</sequence>
<protein>
    <submittedName>
        <fullName evidence="1">Uncharacterized protein</fullName>
    </submittedName>
</protein>
<reference evidence="2" key="1">
    <citation type="journal article" date="2019" name="Int. J. Syst. Evol. Microbiol.">
        <title>The Global Catalogue of Microorganisms (GCM) 10K type strain sequencing project: providing services to taxonomists for standard genome sequencing and annotation.</title>
        <authorList>
            <consortium name="The Broad Institute Genomics Platform"/>
            <consortium name="The Broad Institute Genome Sequencing Center for Infectious Disease"/>
            <person name="Wu L."/>
            <person name="Ma J."/>
        </authorList>
    </citation>
    <scope>NUCLEOTIDE SEQUENCE [LARGE SCALE GENOMIC DNA]</scope>
    <source>
        <strain evidence="2">ICMP 19430</strain>
    </source>
</reference>
<gene>
    <name evidence="1" type="ORF">ACFQS9_06275</name>
</gene>
<evidence type="ECO:0000313" key="1">
    <source>
        <dbReference type="EMBL" id="MFC7447489.1"/>
    </source>
</evidence>
<name>A0ABW2RUG5_9NOCA</name>
<keyword evidence="2" id="KW-1185">Reference proteome</keyword>
<dbReference type="EMBL" id="JBHTCS010000009">
    <property type="protein sequence ID" value="MFC7447489.1"/>
    <property type="molecule type" value="Genomic_DNA"/>
</dbReference>